<dbReference type="AlphaFoldDB" id="A0A6C0LAS2"/>
<keyword evidence="1" id="KW-1133">Transmembrane helix</keyword>
<name>A0A6C0LAS2_9ZZZZ</name>
<sequence>MTTLTNSSYISKFNEKLKIYDSVFFKTIDGSGVLLAEASKLMEPNGLKIPTNNNATTYNTGQFTNFIRNIINFNIKNYDTLDNKDNSMGFVMRTNGQNGQPAYSLNVNVRNHIIESLKVINVFVDILEAYKYCIENKEKGRTFDTGYSSEKPIDRIEVVSINTRFYNQSAMTPDITNPNIGYIRSIKEFDGVDDEKDIRVLYLSIQSFHTGLNDNNYNYNSMFTKVNGSDTNNFDVNQTNILDPLSRETIDESYPLAFRDYPRQVYDGDRHNPKSTTNLTLDNRNKALVSLLLKMLFNLDNNFRSQSVFALYYYYKFIQLYSTLIINVSNVMFTDFNNNTPFRIETRNMSTKKNARGISGISIITNGSGYRSIPSIEITGGGGTVDKSNIIVNNDGTFGIKDGGTGFTSAPSINLIGASLSPAQAKATIIPIVMDFSRNNDDNIDKLKMVIKEITDSLSELITDVSNNSSGNESSYAISTSVNDANATMVSLSPENKVIITISKPCIYEKMNVFNEKYDLINDYVIYDTNNKRYYSIIKITNEEQNKFQIEINAVFIEDDFFDGDKDTKLFKDGYGNLITKPSAGILEDKSDAAMVTIETSSANFLEIRRKDTNAYKTEYIYNRDDVTKLDENIGYNTSKVAHQKSQYDAQFSKNLFLERQILTYNIILAIIIVVLIAINVSNIDRQLVKTISLSCLGTIILLFVIYFISNITYIETFALINTDNLFLLSKTYKERKIMNSASYNTNKVTVLIKEIDNLNSKFISYFEKVIITLPSTDSLDFFREIKDVITNDKDNKQFINKRLEYNKSQNGNDISSLKYELENNKLYISTLLISAIIFVGLYNMYINYVSDDRYQALMIFVCIIIFIIIFSYYVIASNRRVKTVFKNVYWGPESSNRF</sequence>
<accession>A0A6C0LAS2</accession>
<feature type="transmembrane region" description="Helical" evidence="1">
    <location>
        <begin position="688"/>
        <end position="706"/>
    </location>
</feature>
<keyword evidence="1" id="KW-0812">Transmembrane</keyword>
<keyword evidence="1" id="KW-0472">Membrane</keyword>
<feature type="transmembrane region" description="Helical" evidence="1">
    <location>
        <begin position="712"/>
        <end position="729"/>
    </location>
</feature>
<evidence type="ECO:0000256" key="1">
    <source>
        <dbReference type="SAM" id="Phobius"/>
    </source>
</evidence>
<protein>
    <submittedName>
        <fullName evidence="2">Uncharacterized protein</fullName>
    </submittedName>
</protein>
<evidence type="ECO:0000313" key="2">
    <source>
        <dbReference type="EMBL" id="QHU27410.1"/>
    </source>
</evidence>
<feature type="transmembrane region" description="Helical" evidence="1">
    <location>
        <begin position="662"/>
        <end position="681"/>
    </location>
</feature>
<organism evidence="2">
    <name type="scientific">viral metagenome</name>
    <dbReference type="NCBI Taxonomy" id="1070528"/>
    <lineage>
        <taxon>unclassified sequences</taxon>
        <taxon>metagenomes</taxon>
        <taxon>organismal metagenomes</taxon>
    </lineage>
</organism>
<proteinExistence type="predicted"/>
<feature type="transmembrane region" description="Helical" evidence="1">
    <location>
        <begin position="827"/>
        <end position="846"/>
    </location>
</feature>
<reference evidence="2" key="1">
    <citation type="journal article" date="2020" name="Nature">
        <title>Giant virus diversity and host interactions through global metagenomics.</title>
        <authorList>
            <person name="Schulz F."/>
            <person name="Roux S."/>
            <person name="Paez-Espino D."/>
            <person name="Jungbluth S."/>
            <person name="Walsh D.A."/>
            <person name="Denef V.J."/>
            <person name="McMahon K.D."/>
            <person name="Konstantinidis K.T."/>
            <person name="Eloe-Fadrosh E.A."/>
            <person name="Kyrpides N.C."/>
            <person name="Woyke T."/>
        </authorList>
    </citation>
    <scope>NUCLEOTIDE SEQUENCE</scope>
    <source>
        <strain evidence="2">GVMAG-M-3300027763-16</strain>
    </source>
</reference>
<dbReference type="EMBL" id="MN740455">
    <property type="protein sequence ID" value="QHU27410.1"/>
    <property type="molecule type" value="Genomic_DNA"/>
</dbReference>
<feature type="transmembrane region" description="Helical" evidence="1">
    <location>
        <begin position="858"/>
        <end position="877"/>
    </location>
</feature>